<dbReference type="EMBL" id="MFHI01000034">
    <property type="protein sequence ID" value="OGF77841.1"/>
    <property type="molecule type" value="Genomic_DNA"/>
</dbReference>
<proteinExistence type="predicted"/>
<dbReference type="GO" id="GO:0005737">
    <property type="term" value="C:cytoplasm"/>
    <property type="evidence" value="ECO:0007669"/>
    <property type="project" value="TreeGrafter"/>
</dbReference>
<gene>
    <name evidence="5" type="ORF">A2W54_03500</name>
</gene>
<dbReference type="PANTHER" id="PTHR43178">
    <property type="entry name" value="DIHYDROLIPOAMIDE ACETYLTRANSFERASE COMPONENT OF PYRUVATE DEHYDROGENASE COMPLEX"/>
    <property type="match status" value="1"/>
</dbReference>
<dbReference type="Pfam" id="PF00198">
    <property type="entry name" value="2-oxoacid_dh"/>
    <property type="match status" value="1"/>
</dbReference>
<comment type="caution">
    <text evidence="5">The sequence shown here is derived from an EMBL/GenBank/DDBJ whole genome shotgun (WGS) entry which is preliminary data.</text>
</comment>
<dbReference type="GO" id="GO:0016407">
    <property type="term" value="F:acetyltransferase activity"/>
    <property type="evidence" value="ECO:0007669"/>
    <property type="project" value="TreeGrafter"/>
</dbReference>
<evidence type="ECO:0000259" key="4">
    <source>
        <dbReference type="Pfam" id="PF00198"/>
    </source>
</evidence>
<organism evidence="5 6">
    <name type="scientific">Candidatus Giovannonibacteria bacterium RIFCSPHIGHO2_02_43_13</name>
    <dbReference type="NCBI Taxonomy" id="1798330"/>
    <lineage>
        <taxon>Bacteria</taxon>
        <taxon>Candidatus Giovannoniibacteriota</taxon>
    </lineage>
</organism>
<dbReference type="AlphaFoldDB" id="A0A1F5WRG8"/>
<dbReference type="InterPro" id="IPR001078">
    <property type="entry name" value="2-oxoacid_DH_actylTfrase"/>
</dbReference>
<dbReference type="GO" id="GO:0031405">
    <property type="term" value="F:lipoic acid binding"/>
    <property type="evidence" value="ECO:0007669"/>
    <property type="project" value="TreeGrafter"/>
</dbReference>
<keyword evidence="3" id="KW-0012">Acyltransferase</keyword>
<evidence type="ECO:0000256" key="3">
    <source>
        <dbReference type="ARBA" id="ARBA00023315"/>
    </source>
</evidence>
<accession>A0A1F5WRG8</accession>
<dbReference type="Gene3D" id="3.30.559.10">
    <property type="entry name" value="Chloramphenicol acetyltransferase-like domain"/>
    <property type="match status" value="1"/>
</dbReference>
<evidence type="ECO:0000256" key="2">
    <source>
        <dbReference type="ARBA" id="ARBA00022679"/>
    </source>
</evidence>
<evidence type="ECO:0000313" key="5">
    <source>
        <dbReference type="EMBL" id="OGF77841.1"/>
    </source>
</evidence>
<evidence type="ECO:0000313" key="6">
    <source>
        <dbReference type="Proteomes" id="UP000178425"/>
    </source>
</evidence>
<feature type="domain" description="2-oxoacid dehydrogenase acyltransferase catalytic" evidence="4">
    <location>
        <begin position="2"/>
        <end position="226"/>
    </location>
</feature>
<name>A0A1F5WRG8_9BACT</name>
<dbReference type="SUPFAM" id="SSF52777">
    <property type="entry name" value="CoA-dependent acyltransferases"/>
    <property type="match status" value="1"/>
</dbReference>
<sequence length="227" mass="25640">MREIKVSQLRKAVARNLMKGGAIPRPSCEVSVDARAILEIKQYGFKIDAIFLSAMAEIVYCKMPQMNIVWIDGKKDPITKKEAEPKIFLYDELNFGLAMESKNGLTVVTIKDVEHKNVWQLNAEIKELSIIATEGKLKTQHFEPKPNIIFNNIGVYPNIVNGSPALLAEHTFMISAFRITEIPVVYKGQVVIRPMMNVKITFDHRPLDGKDPAKFLGLLKAKIENFT</sequence>
<dbReference type="InterPro" id="IPR050743">
    <property type="entry name" value="2-oxoacid_DH_E2_comp"/>
</dbReference>
<dbReference type="PANTHER" id="PTHR43178:SF5">
    <property type="entry name" value="LIPOAMIDE ACYLTRANSFERASE COMPONENT OF BRANCHED-CHAIN ALPHA-KETO ACID DEHYDROGENASE COMPLEX, MITOCHONDRIAL"/>
    <property type="match status" value="1"/>
</dbReference>
<comment type="cofactor">
    <cofactor evidence="1">
        <name>(R)-lipoate</name>
        <dbReference type="ChEBI" id="CHEBI:83088"/>
    </cofactor>
</comment>
<evidence type="ECO:0000256" key="1">
    <source>
        <dbReference type="ARBA" id="ARBA00001938"/>
    </source>
</evidence>
<keyword evidence="2" id="KW-0808">Transferase</keyword>
<dbReference type="Proteomes" id="UP000178425">
    <property type="component" value="Unassembled WGS sequence"/>
</dbReference>
<dbReference type="InterPro" id="IPR023213">
    <property type="entry name" value="CAT-like_dom_sf"/>
</dbReference>
<protein>
    <recommendedName>
        <fullName evidence="4">2-oxoacid dehydrogenase acyltransferase catalytic domain-containing protein</fullName>
    </recommendedName>
</protein>
<reference evidence="5 6" key="1">
    <citation type="journal article" date="2016" name="Nat. Commun.">
        <title>Thousands of microbial genomes shed light on interconnected biogeochemical processes in an aquifer system.</title>
        <authorList>
            <person name="Anantharaman K."/>
            <person name="Brown C.T."/>
            <person name="Hug L.A."/>
            <person name="Sharon I."/>
            <person name="Castelle C.J."/>
            <person name="Probst A.J."/>
            <person name="Thomas B.C."/>
            <person name="Singh A."/>
            <person name="Wilkins M.J."/>
            <person name="Karaoz U."/>
            <person name="Brodie E.L."/>
            <person name="Williams K.H."/>
            <person name="Hubbard S.S."/>
            <person name="Banfield J.F."/>
        </authorList>
    </citation>
    <scope>NUCLEOTIDE SEQUENCE [LARGE SCALE GENOMIC DNA]</scope>
</reference>